<organism evidence="1 2">
    <name type="scientific">Symbiodinium pilosum</name>
    <name type="common">Dinoflagellate</name>
    <dbReference type="NCBI Taxonomy" id="2952"/>
    <lineage>
        <taxon>Eukaryota</taxon>
        <taxon>Sar</taxon>
        <taxon>Alveolata</taxon>
        <taxon>Dinophyceae</taxon>
        <taxon>Suessiales</taxon>
        <taxon>Symbiodiniaceae</taxon>
        <taxon>Symbiodinium</taxon>
    </lineage>
</organism>
<proteinExistence type="predicted"/>
<dbReference type="EMBL" id="CAJNIZ010015903">
    <property type="protein sequence ID" value="CAE7379048.1"/>
    <property type="molecule type" value="Genomic_DNA"/>
</dbReference>
<dbReference type="InterPro" id="IPR012674">
    <property type="entry name" value="Calycin"/>
</dbReference>
<sequence>MGNCVHPEIGVGHEERFPAQVVHIGELVKPSAIEPIQSEVDVVDEDAETLAGSEIFTLERSSRSLSSESSSPLTPLSSATDFSGKWVCSRVEGDWEAYLRERGTSWMMRRLAASIGYGVGKHTQTIMQNADELEVFNLVVSTGPPKEERCVIKADGTEQEILDPDGLLFRQKTRWMDGVLVSEQFQSGAHVPCAPVTLKRFMQGHEMCTERTTAKGVMVRRFYIRA</sequence>
<evidence type="ECO:0000313" key="2">
    <source>
        <dbReference type="Proteomes" id="UP000649617"/>
    </source>
</evidence>
<reference evidence="1" key="1">
    <citation type="submission" date="2021-02" db="EMBL/GenBank/DDBJ databases">
        <authorList>
            <person name="Dougan E. K."/>
            <person name="Rhodes N."/>
            <person name="Thang M."/>
            <person name="Chan C."/>
        </authorList>
    </citation>
    <scope>NUCLEOTIDE SEQUENCE</scope>
</reference>
<gene>
    <name evidence="1" type="ORF">SPIL2461_LOCUS9223</name>
</gene>
<dbReference type="Proteomes" id="UP000649617">
    <property type="component" value="Unassembled WGS sequence"/>
</dbReference>
<accession>A0A812QAC5</accession>
<dbReference type="Gene3D" id="2.40.128.20">
    <property type="match status" value="1"/>
</dbReference>
<dbReference type="SUPFAM" id="SSF50814">
    <property type="entry name" value="Lipocalins"/>
    <property type="match status" value="1"/>
</dbReference>
<evidence type="ECO:0000313" key="1">
    <source>
        <dbReference type="EMBL" id="CAE7379048.1"/>
    </source>
</evidence>
<keyword evidence="2" id="KW-1185">Reference proteome</keyword>
<comment type="caution">
    <text evidence="1">The sequence shown here is derived from an EMBL/GenBank/DDBJ whole genome shotgun (WGS) entry which is preliminary data.</text>
</comment>
<dbReference type="AlphaFoldDB" id="A0A812QAC5"/>
<dbReference type="OrthoDB" id="420134at2759"/>
<protein>
    <submittedName>
        <fullName evidence="1">Uncharacterized protein</fullName>
    </submittedName>
</protein>
<name>A0A812QAC5_SYMPI</name>